<reference evidence="7" key="1">
    <citation type="journal article" date="2021" name="Microorganisms">
        <title>The Ever-Expanding Pseudomonas Genus: Description of 43 New Species and Partition of the Pseudomonas putida Group.</title>
        <authorList>
            <person name="Girard L."/>
            <person name="Lood C."/>
            <person name="Hofte M."/>
            <person name="Vandamme P."/>
            <person name="Rokni-Zadeh H."/>
            <person name="van Noort V."/>
            <person name="Lavigne R."/>
            <person name="De Mot R."/>
        </authorList>
    </citation>
    <scope>NUCLEOTIDE SEQUENCE</scope>
    <source>
        <strain evidence="7">COW40</strain>
    </source>
</reference>
<proteinExistence type="predicted"/>
<feature type="transmembrane region" description="Helical" evidence="6">
    <location>
        <begin position="119"/>
        <end position="142"/>
    </location>
</feature>
<keyword evidence="5 6" id="KW-0472">Membrane</keyword>
<feature type="transmembrane region" description="Helical" evidence="6">
    <location>
        <begin position="264"/>
        <end position="282"/>
    </location>
</feature>
<organism evidence="7 8">
    <name type="scientific">Pseudomonas fakonensis</name>
    <dbReference type="NCBI Taxonomy" id="2842355"/>
    <lineage>
        <taxon>Bacteria</taxon>
        <taxon>Pseudomonadati</taxon>
        <taxon>Pseudomonadota</taxon>
        <taxon>Gammaproteobacteria</taxon>
        <taxon>Pseudomonadales</taxon>
        <taxon>Pseudomonadaceae</taxon>
        <taxon>Pseudomonas</taxon>
    </lineage>
</organism>
<evidence type="ECO:0000256" key="1">
    <source>
        <dbReference type="ARBA" id="ARBA00004651"/>
    </source>
</evidence>
<feature type="transmembrane region" description="Helical" evidence="6">
    <location>
        <begin position="40"/>
        <end position="66"/>
    </location>
</feature>
<evidence type="ECO:0000256" key="5">
    <source>
        <dbReference type="ARBA" id="ARBA00023136"/>
    </source>
</evidence>
<feature type="transmembrane region" description="Helical" evidence="6">
    <location>
        <begin position="294"/>
        <end position="316"/>
    </location>
</feature>
<dbReference type="CDD" id="cd13125">
    <property type="entry name" value="MATE_like_10"/>
    <property type="match status" value="1"/>
</dbReference>
<name>A0ABX8N953_9PSED</name>
<feature type="transmembrane region" description="Helical" evidence="6">
    <location>
        <begin position="149"/>
        <end position="171"/>
    </location>
</feature>
<comment type="subcellular location">
    <subcellularLocation>
        <location evidence="1">Cell membrane</location>
        <topology evidence="1">Multi-pass membrane protein</topology>
    </subcellularLocation>
</comment>
<feature type="transmembrane region" description="Helical" evidence="6">
    <location>
        <begin position="396"/>
        <end position="416"/>
    </location>
</feature>
<dbReference type="PANTHER" id="PTHR30250:SF30">
    <property type="entry name" value="LIPID III FLIPPASE"/>
    <property type="match status" value="1"/>
</dbReference>
<feature type="transmembrane region" description="Helical" evidence="6">
    <location>
        <begin position="219"/>
        <end position="244"/>
    </location>
</feature>
<evidence type="ECO:0000313" key="8">
    <source>
        <dbReference type="Proteomes" id="UP001046350"/>
    </source>
</evidence>
<evidence type="ECO:0000256" key="6">
    <source>
        <dbReference type="SAM" id="Phobius"/>
    </source>
</evidence>
<dbReference type="InterPro" id="IPR050833">
    <property type="entry name" value="Poly_Biosynth_Transport"/>
</dbReference>
<feature type="transmembrane region" description="Helical" evidence="6">
    <location>
        <begin position="86"/>
        <end position="104"/>
    </location>
</feature>
<dbReference type="RefSeq" id="WP_217842321.1">
    <property type="nucleotide sequence ID" value="NZ_CP077076.1"/>
</dbReference>
<feature type="transmembrane region" description="Helical" evidence="6">
    <location>
        <begin position="336"/>
        <end position="357"/>
    </location>
</feature>
<accession>A0ABX8N953</accession>
<protein>
    <submittedName>
        <fullName evidence="7">O-antigen translocase</fullName>
    </submittedName>
</protein>
<evidence type="ECO:0000313" key="7">
    <source>
        <dbReference type="EMBL" id="QXH52899.1"/>
    </source>
</evidence>
<keyword evidence="3 6" id="KW-0812">Transmembrane</keyword>
<evidence type="ECO:0000256" key="3">
    <source>
        <dbReference type="ARBA" id="ARBA00022692"/>
    </source>
</evidence>
<dbReference type="EMBL" id="CP077076">
    <property type="protein sequence ID" value="QXH52899.1"/>
    <property type="molecule type" value="Genomic_DNA"/>
</dbReference>
<feature type="transmembrane region" description="Helical" evidence="6">
    <location>
        <begin position="364"/>
        <end position="384"/>
    </location>
</feature>
<keyword evidence="8" id="KW-1185">Reference proteome</keyword>
<keyword evidence="4 6" id="KW-1133">Transmembrane helix</keyword>
<dbReference type="InterPro" id="IPR044550">
    <property type="entry name" value="WzxE"/>
</dbReference>
<dbReference type="Proteomes" id="UP001046350">
    <property type="component" value="Chromosome"/>
</dbReference>
<feature type="transmembrane region" description="Helical" evidence="6">
    <location>
        <begin position="177"/>
        <end position="198"/>
    </location>
</feature>
<keyword evidence="2" id="KW-1003">Cell membrane</keyword>
<evidence type="ECO:0000256" key="2">
    <source>
        <dbReference type="ARBA" id="ARBA00022475"/>
    </source>
</evidence>
<sequence>MKPLGGLQSAALTALAHLSRIAVGFLLIKVVAQSLGPEGLGALGNFMSLATLVYMVAGGGITNGVIKLTSEYNAQAHRLIRMLSTAFSYSLVCCLVIGAGGVFFSEPLAKFVFADGDKWWLVVVLALAQFCYAYVNIVVGVGNGLLHTYVYSSIQIVGSLLAALFTVWLVRGYGFNGASLAVVAIYLMPVFPALYFHLKSNIARRIKWVRLTSSEIRRLAKFSGMVLVSAASFPVVEVVVRSALISASGYEQAGLWQGLVKLSSAYLGFFTVFLSYYFMPLVSREHNKYVIGKLTAWMLLVVMLLFVFGALVLYGWRDFFIPLLLSPDFSAATNYLGYQVVGDGFRVAAYVLGFVAVAKASLRLYVAAEILQNGLFVSMVYGMGRKGADVSVVTQAYAWTYVLYFCVAVVVFAVYLRRQRSEER</sequence>
<dbReference type="PANTHER" id="PTHR30250">
    <property type="entry name" value="PST FAMILY PREDICTED COLANIC ACID TRANSPORTER"/>
    <property type="match status" value="1"/>
</dbReference>
<evidence type="ECO:0000256" key="4">
    <source>
        <dbReference type="ARBA" id="ARBA00022989"/>
    </source>
</evidence>
<gene>
    <name evidence="7" type="ORF">KSS94_07140</name>
</gene>